<dbReference type="AlphaFoldDB" id="A0A2J7ZQP6"/>
<comment type="caution">
    <text evidence="2">The sequence shown here is derived from an EMBL/GenBank/DDBJ whole genome shotgun (WGS) entry which is preliminary data.</text>
</comment>
<keyword evidence="3" id="KW-1185">Reference proteome</keyword>
<organism evidence="2 3">
    <name type="scientific">Tetrabaena socialis</name>
    <dbReference type="NCBI Taxonomy" id="47790"/>
    <lineage>
        <taxon>Eukaryota</taxon>
        <taxon>Viridiplantae</taxon>
        <taxon>Chlorophyta</taxon>
        <taxon>core chlorophytes</taxon>
        <taxon>Chlorophyceae</taxon>
        <taxon>CS clade</taxon>
        <taxon>Chlamydomonadales</taxon>
        <taxon>Tetrabaenaceae</taxon>
        <taxon>Tetrabaena</taxon>
    </lineage>
</organism>
<dbReference type="EMBL" id="PGGS01000628">
    <property type="protein sequence ID" value="PNH02576.1"/>
    <property type="molecule type" value="Genomic_DNA"/>
</dbReference>
<name>A0A2J7ZQP6_9CHLO</name>
<gene>
    <name evidence="2" type="ORF">TSOC_011432</name>
</gene>
<reference evidence="2 3" key="1">
    <citation type="journal article" date="2017" name="Mol. Biol. Evol.">
        <title>The 4-celled Tetrabaena socialis nuclear genome reveals the essential components for genetic control of cell number at the origin of multicellularity in the volvocine lineage.</title>
        <authorList>
            <person name="Featherston J."/>
            <person name="Arakaki Y."/>
            <person name="Hanschen E.R."/>
            <person name="Ferris P.J."/>
            <person name="Michod R.E."/>
            <person name="Olson B.J.S.C."/>
            <person name="Nozaki H."/>
            <person name="Durand P.M."/>
        </authorList>
    </citation>
    <scope>NUCLEOTIDE SEQUENCE [LARGE SCALE GENOMIC DNA]</scope>
    <source>
        <strain evidence="2 3">NIES-571</strain>
    </source>
</reference>
<accession>A0A2J7ZQP6</accession>
<feature type="compositionally biased region" description="Polar residues" evidence="1">
    <location>
        <begin position="54"/>
        <end position="70"/>
    </location>
</feature>
<feature type="region of interest" description="Disordered" evidence="1">
    <location>
        <begin position="50"/>
        <end position="78"/>
    </location>
</feature>
<evidence type="ECO:0000256" key="1">
    <source>
        <dbReference type="SAM" id="MobiDB-lite"/>
    </source>
</evidence>
<sequence length="117" mass="11984">MSLQAAVPRVFASFLGRAPVALGSSGVLGSSNSFKGQGFNGSLQSVEDHVYGQAFSTSSQDEQNAPSQKAATGLRLPGMGGNMLLSKSRAGVRSGAMVPFAAQQAMNMSSARAPQHP</sequence>
<evidence type="ECO:0000313" key="2">
    <source>
        <dbReference type="EMBL" id="PNH02576.1"/>
    </source>
</evidence>
<evidence type="ECO:0000313" key="3">
    <source>
        <dbReference type="Proteomes" id="UP000236333"/>
    </source>
</evidence>
<protein>
    <submittedName>
        <fullName evidence="2">Uncharacterized protein</fullName>
    </submittedName>
</protein>
<dbReference type="Proteomes" id="UP000236333">
    <property type="component" value="Unassembled WGS sequence"/>
</dbReference>
<proteinExistence type="predicted"/>